<evidence type="ECO:0000313" key="1">
    <source>
        <dbReference type="EMBL" id="JAD19818.1"/>
    </source>
</evidence>
<proteinExistence type="predicted"/>
<name>A0A0A8Y510_ARUDO</name>
<reference evidence="1" key="1">
    <citation type="submission" date="2014-09" db="EMBL/GenBank/DDBJ databases">
        <authorList>
            <person name="Magalhaes I.L.F."/>
            <person name="Oliveira U."/>
            <person name="Santos F.R."/>
            <person name="Vidigal T.H.D.A."/>
            <person name="Brescovit A.D."/>
            <person name="Santos A.J."/>
        </authorList>
    </citation>
    <scope>NUCLEOTIDE SEQUENCE</scope>
    <source>
        <tissue evidence="1">Shoot tissue taken approximately 20 cm above the soil surface</tissue>
    </source>
</reference>
<reference evidence="1" key="2">
    <citation type="journal article" date="2015" name="Data Brief">
        <title>Shoot transcriptome of the giant reed, Arundo donax.</title>
        <authorList>
            <person name="Barrero R.A."/>
            <person name="Guerrero F.D."/>
            <person name="Moolhuijzen P."/>
            <person name="Goolsby J.A."/>
            <person name="Tidwell J."/>
            <person name="Bellgard S.E."/>
            <person name="Bellgard M.I."/>
        </authorList>
    </citation>
    <scope>NUCLEOTIDE SEQUENCE</scope>
    <source>
        <tissue evidence="1">Shoot tissue taken approximately 20 cm above the soil surface</tissue>
    </source>
</reference>
<protein>
    <submittedName>
        <fullName evidence="1">Uncharacterized protein</fullName>
    </submittedName>
</protein>
<organism evidence="1">
    <name type="scientific">Arundo donax</name>
    <name type="common">Giant reed</name>
    <name type="synonym">Donax arundinaceus</name>
    <dbReference type="NCBI Taxonomy" id="35708"/>
    <lineage>
        <taxon>Eukaryota</taxon>
        <taxon>Viridiplantae</taxon>
        <taxon>Streptophyta</taxon>
        <taxon>Embryophyta</taxon>
        <taxon>Tracheophyta</taxon>
        <taxon>Spermatophyta</taxon>
        <taxon>Magnoliopsida</taxon>
        <taxon>Liliopsida</taxon>
        <taxon>Poales</taxon>
        <taxon>Poaceae</taxon>
        <taxon>PACMAD clade</taxon>
        <taxon>Arundinoideae</taxon>
        <taxon>Arundineae</taxon>
        <taxon>Arundo</taxon>
    </lineage>
</organism>
<dbReference type="AlphaFoldDB" id="A0A0A8Y510"/>
<sequence>MERRRFPVCLLCVLIWHNICGKAHYLSLVINIAP</sequence>
<dbReference type="EMBL" id="GBRH01278077">
    <property type="protein sequence ID" value="JAD19818.1"/>
    <property type="molecule type" value="Transcribed_RNA"/>
</dbReference>
<accession>A0A0A8Y510</accession>